<sequence length="209" mass="22879">MIRETYNIAVIGGGPAGLMAAGIAAQNGARVVLLEKNERPGRKLLISGKGRCNITCDEKDIPTFIEAFGKKGKFLYSALHTFGIEETIRFFNEEGLQTKVERGKRVFPTSDKASDVLEILLSFLKKNKVKIINNCSVTKLIKKGKRVEKIATSRVDISAEKYILSSGGLAYPSTGSSGSGYKWAKELGHKIIKPSPALVPLKVKEPWIK</sequence>
<dbReference type="AlphaFoldDB" id="A0A0S7XPU9"/>
<organism evidence="2 3">
    <name type="scientific">candidate division WOR-1 bacterium DG_54_3</name>
    <dbReference type="NCBI Taxonomy" id="1703775"/>
    <lineage>
        <taxon>Bacteria</taxon>
        <taxon>Bacillati</taxon>
        <taxon>Saganbacteria</taxon>
    </lineage>
</organism>
<dbReference type="InterPro" id="IPR036188">
    <property type="entry name" value="FAD/NAD-bd_sf"/>
</dbReference>
<protein>
    <submittedName>
        <fullName evidence="2">FAD-dependent oxidoreductase</fullName>
    </submittedName>
</protein>
<dbReference type="InterPro" id="IPR057661">
    <property type="entry name" value="RsdA/BaiN/AoA(So)_Rossmann"/>
</dbReference>
<name>A0A0S7XPU9_UNCSA</name>
<dbReference type="NCBIfam" id="TIGR00275">
    <property type="entry name" value="aminoacetone oxidase family FAD-binding enzyme"/>
    <property type="match status" value="1"/>
</dbReference>
<dbReference type="Gene3D" id="3.50.50.60">
    <property type="entry name" value="FAD/NAD(P)-binding domain"/>
    <property type="match status" value="1"/>
</dbReference>
<dbReference type="EMBL" id="LIZX01000189">
    <property type="protein sequence ID" value="KPJ64303.1"/>
    <property type="molecule type" value="Genomic_DNA"/>
</dbReference>
<dbReference type="Pfam" id="PF03486">
    <property type="entry name" value="HI0933_like"/>
    <property type="match status" value="1"/>
</dbReference>
<gene>
    <name evidence="2" type="ORF">AMJ44_13045</name>
</gene>
<accession>A0A0S7XPU9</accession>
<evidence type="ECO:0000259" key="1">
    <source>
        <dbReference type="Pfam" id="PF03486"/>
    </source>
</evidence>
<dbReference type="PANTHER" id="PTHR42887">
    <property type="entry name" value="OS12G0638800 PROTEIN"/>
    <property type="match status" value="1"/>
</dbReference>
<proteinExistence type="predicted"/>
<dbReference type="PANTHER" id="PTHR42887:SF2">
    <property type="entry name" value="OS12G0638800 PROTEIN"/>
    <property type="match status" value="1"/>
</dbReference>
<feature type="domain" description="RsdA/BaiN/AoA(So)-like Rossmann fold-like" evidence="1">
    <location>
        <begin position="7"/>
        <end position="194"/>
    </location>
</feature>
<comment type="caution">
    <text evidence="2">The sequence shown here is derived from an EMBL/GenBank/DDBJ whole genome shotgun (WGS) entry which is preliminary data.</text>
</comment>
<evidence type="ECO:0000313" key="2">
    <source>
        <dbReference type="EMBL" id="KPJ64303.1"/>
    </source>
</evidence>
<dbReference type="InterPro" id="IPR004792">
    <property type="entry name" value="BaiN-like"/>
</dbReference>
<dbReference type="SUPFAM" id="SSF51905">
    <property type="entry name" value="FAD/NAD(P)-binding domain"/>
    <property type="match status" value="1"/>
</dbReference>
<evidence type="ECO:0000313" key="3">
    <source>
        <dbReference type="Proteomes" id="UP000051861"/>
    </source>
</evidence>
<dbReference type="Proteomes" id="UP000051861">
    <property type="component" value="Unassembled WGS sequence"/>
</dbReference>
<feature type="non-terminal residue" evidence="2">
    <location>
        <position position="209"/>
    </location>
</feature>
<reference evidence="2 3" key="1">
    <citation type="journal article" date="2015" name="Microbiome">
        <title>Genomic resolution of linkages in carbon, nitrogen, and sulfur cycling among widespread estuary sediment bacteria.</title>
        <authorList>
            <person name="Baker B.J."/>
            <person name="Lazar C.S."/>
            <person name="Teske A.P."/>
            <person name="Dick G.J."/>
        </authorList>
    </citation>
    <scope>NUCLEOTIDE SEQUENCE [LARGE SCALE GENOMIC DNA]</scope>
    <source>
        <strain evidence="2">DG_54_3</strain>
    </source>
</reference>